<evidence type="ECO:0000313" key="3">
    <source>
        <dbReference type="Proteomes" id="UP001189429"/>
    </source>
</evidence>
<dbReference type="EMBL" id="CAUYUJ010016797">
    <property type="protein sequence ID" value="CAK0868921.1"/>
    <property type="molecule type" value="Genomic_DNA"/>
</dbReference>
<feature type="region of interest" description="Disordered" evidence="1">
    <location>
        <begin position="63"/>
        <end position="149"/>
    </location>
</feature>
<sequence>MTAAVQIPLHANVAFHDTKICWESLQGSPEEPIFNIALNVKISAADIAKALISFQESSEKISASPAFPASQGALGKPPPPATSTRGLADAAAGTPAAPAPAAKKAPPPGGAQAKAPAPAARAAPAEPERPLPKATWDSPPHLQQEGHRDYVDKTKWKADEGSWKLLDDCLLKFVPTRLEPPPRRRRIPQDRPPIEERPPAPAAPRADSDLPGPPAAAPPPDAKLHGPPPAADGGGRKLGRAEPTSEEGQAGPPPPQPSRTAADTPSGLSGTGGTGGPDGDPGEPGGQKDLGGMQAAVTASCPAPCGRPAGGGGGGHPSPLSADAGPFPEGLLGFAFTEHS</sequence>
<dbReference type="Proteomes" id="UP001189429">
    <property type="component" value="Unassembled WGS sequence"/>
</dbReference>
<evidence type="ECO:0000313" key="2">
    <source>
        <dbReference type="EMBL" id="CAK0868921.1"/>
    </source>
</evidence>
<reference evidence="2" key="1">
    <citation type="submission" date="2023-10" db="EMBL/GenBank/DDBJ databases">
        <authorList>
            <person name="Chen Y."/>
            <person name="Shah S."/>
            <person name="Dougan E. K."/>
            <person name="Thang M."/>
            <person name="Chan C."/>
        </authorList>
    </citation>
    <scope>NUCLEOTIDE SEQUENCE [LARGE SCALE GENOMIC DNA]</scope>
</reference>
<feature type="compositionally biased region" description="Basic and acidic residues" evidence="1">
    <location>
        <begin position="187"/>
        <end position="198"/>
    </location>
</feature>
<feature type="region of interest" description="Disordered" evidence="1">
    <location>
        <begin position="176"/>
        <end position="340"/>
    </location>
</feature>
<organism evidence="2 3">
    <name type="scientific">Prorocentrum cordatum</name>
    <dbReference type="NCBI Taxonomy" id="2364126"/>
    <lineage>
        <taxon>Eukaryota</taxon>
        <taxon>Sar</taxon>
        <taxon>Alveolata</taxon>
        <taxon>Dinophyceae</taxon>
        <taxon>Prorocentrales</taxon>
        <taxon>Prorocentraceae</taxon>
        <taxon>Prorocentrum</taxon>
    </lineage>
</organism>
<gene>
    <name evidence="2" type="ORF">PCOR1329_LOCUS55435</name>
</gene>
<keyword evidence="3" id="KW-1185">Reference proteome</keyword>
<proteinExistence type="predicted"/>
<accession>A0ABN9V7T9</accession>
<name>A0ABN9V7T9_9DINO</name>
<evidence type="ECO:0000256" key="1">
    <source>
        <dbReference type="SAM" id="MobiDB-lite"/>
    </source>
</evidence>
<feature type="compositionally biased region" description="Gly residues" evidence="1">
    <location>
        <begin position="269"/>
        <end position="289"/>
    </location>
</feature>
<feature type="compositionally biased region" description="Pro residues" evidence="1">
    <location>
        <begin position="211"/>
        <end position="230"/>
    </location>
</feature>
<feature type="compositionally biased region" description="Low complexity" evidence="1">
    <location>
        <begin position="86"/>
        <end position="125"/>
    </location>
</feature>
<feature type="non-terminal residue" evidence="2">
    <location>
        <position position="340"/>
    </location>
</feature>
<comment type="caution">
    <text evidence="2">The sequence shown here is derived from an EMBL/GenBank/DDBJ whole genome shotgun (WGS) entry which is preliminary data.</text>
</comment>
<protein>
    <submittedName>
        <fullName evidence="2">Uncharacterized protein</fullName>
    </submittedName>
</protein>